<reference evidence="2 3" key="1">
    <citation type="journal article" date="2013" name="Nature">
        <title>Insights into bilaterian evolution from three spiralian genomes.</title>
        <authorList>
            <person name="Simakov O."/>
            <person name="Marletaz F."/>
            <person name="Cho S.J."/>
            <person name="Edsinger-Gonzales E."/>
            <person name="Havlak P."/>
            <person name="Hellsten U."/>
            <person name="Kuo D.H."/>
            <person name="Larsson T."/>
            <person name="Lv J."/>
            <person name="Arendt D."/>
            <person name="Savage R."/>
            <person name="Osoegawa K."/>
            <person name="de Jong P."/>
            <person name="Grimwood J."/>
            <person name="Chapman J.A."/>
            <person name="Shapiro H."/>
            <person name="Aerts A."/>
            <person name="Otillar R.P."/>
            <person name="Terry A.Y."/>
            <person name="Boore J.L."/>
            <person name="Grigoriev I.V."/>
            <person name="Lindberg D.R."/>
            <person name="Seaver E.C."/>
            <person name="Weisblat D.A."/>
            <person name="Putnam N.H."/>
            <person name="Rokhsar D.S."/>
        </authorList>
    </citation>
    <scope>NUCLEOTIDE SEQUENCE [LARGE SCALE GENOMIC DNA]</scope>
</reference>
<dbReference type="EMBL" id="KB203827">
    <property type="protein sequence ID" value="ESO82959.1"/>
    <property type="molecule type" value="Genomic_DNA"/>
</dbReference>
<organism evidence="2 3">
    <name type="scientific">Lottia gigantea</name>
    <name type="common">Giant owl limpet</name>
    <dbReference type="NCBI Taxonomy" id="225164"/>
    <lineage>
        <taxon>Eukaryota</taxon>
        <taxon>Metazoa</taxon>
        <taxon>Spiralia</taxon>
        <taxon>Lophotrochozoa</taxon>
        <taxon>Mollusca</taxon>
        <taxon>Gastropoda</taxon>
        <taxon>Patellogastropoda</taxon>
        <taxon>Lottioidea</taxon>
        <taxon>Lottiidae</taxon>
        <taxon>Lottia</taxon>
    </lineage>
</organism>
<protein>
    <submittedName>
        <fullName evidence="2">Uncharacterized protein</fullName>
    </submittedName>
</protein>
<evidence type="ECO:0000256" key="1">
    <source>
        <dbReference type="SAM" id="MobiDB-lite"/>
    </source>
</evidence>
<dbReference type="RefSeq" id="XP_009066327.1">
    <property type="nucleotide sequence ID" value="XM_009068079.1"/>
</dbReference>
<accession>V4B3L4</accession>
<feature type="compositionally biased region" description="Low complexity" evidence="1">
    <location>
        <begin position="374"/>
        <end position="389"/>
    </location>
</feature>
<dbReference type="PANTHER" id="PTHR16058:SF4">
    <property type="entry name" value="DOUBLE ZINC RIBBON AND ANKYRIN REPEAT-CONTAINING PROTEIN 1"/>
    <property type="match status" value="1"/>
</dbReference>
<dbReference type="Proteomes" id="UP000030746">
    <property type="component" value="Unassembled WGS sequence"/>
</dbReference>
<dbReference type="PANTHER" id="PTHR16058">
    <property type="entry name" value="DOUBLE ZINC RIBBON AND ANKYRIN REPEAT-CONTAINING PROTEIN 1"/>
    <property type="match status" value="1"/>
</dbReference>
<dbReference type="OMA" id="KERTFKY"/>
<proteinExistence type="predicted"/>
<dbReference type="Pfam" id="PF13287">
    <property type="entry name" value="Fn3_assoc"/>
    <property type="match status" value="1"/>
</dbReference>
<evidence type="ECO:0000313" key="3">
    <source>
        <dbReference type="Proteomes" id="UP000030746"/>
    </source>
</evidence>
<keyword evidence="3" id="KW-1185">Reference proteome</keyword>
<dbReference type="GeneID" id="20241222"/>
<dbReference type="AlphaFoldDB" id="V4B3L4"/>
<feature type="compositionally biased region" description="Polar residues" evidence="1">
    <location>
        <begin position="124"/>
        <end position="156"/>
    </location>
</feature>
<dbReference type="HOGENOM" id="CLU_671896_0_0_1"/>
<dbReference type="OrthoDB" id="37886at2759"/>
<name>V4B3L4_LOTGI</name>
<feature type="region of interest" description="Disordered" evidence="1">
    <location>
        <begin position="356"/>
        <end position="410"/>
    </location>
</feature>
<feature type="non-terminal residue" evidence="2">
    <location>
        <position position="410"/>
    </location>
</feature>
<dbReference type="KEGG" id="lgi:LOTGIDRAFT_169785"/>
<sequence>MPSAGALCAPVITPLKENFDSAPAQRINIDTHFALSSESPGCRIYFTTDGSKPLPFQRKISGRETTFKYIAPFTLKPGKRTLKAICVSRDGLQESVVVTKTFSVDDVGTTTAESDSYTDDYGTGYSSQYDTTDTDNTLRPRSRSQNLKGGQRSNSLRRSKTEPREAWASNGDTDYESGAYNEVTIPDGPFNPTNYAGTQINVWGAPPGGLQGLEQGLVNVSNPNQPYPVQYGYLTEQMIQSKMPKDSSVTIGDLRKLLNEQNDKRVKTPPPQAAPAIEYKPVYKDPPLNNVSAGNGDFKDNLLHIYAHMIDRAKNNNKFRLAVAEPKIGKIHEADFEDVGDGYKLTVVLAKPGVQRGTVKKSPVIKKKPTPGNSSDSSNKSTASKKTTPVKPPVPKKSDPYFAMETENFD</sequence>
<dbReference type="InterPro" id="IPR026876">
    <property type="entry name" value="Fn3_assoc_repeat"/>
</dbReference>
<feature type="region of interest" description="Disordered" evidence="1">
    <location>
        <begin position="109"/>
        <end position="173"/>
    </location>
</feature>
<gene>
    <name evidence="2" type="ORF">LOTGIDRAFT_169785</name>
</gene>
<dbReference type="CTD" id="20241222"/>
<evidence type="ECO:0000313" key="2">
    <source>
        <dbReference type="EMBL" id="ESO82959.1"/>
    </source>
</evidence>
<dbReference type="InterPro" id="IPR052481">
    <property type="entry name" value="DZAN1"/>
</dbReference>